<dbReference type="CDD" id="cd02432">
    <property type="entry name" value="Nodulin-21_like_1"/>
    <property type="match status" value="1"/>
</dbReference>
<evidence type="ECO:0000256" key="4">
    <source>
        <dbReference type="ARBA" id="ARBA00023136"/>
    </source>
</evidence>
<dbReference type="Pfam" id="PF01988">
    <property type="entry name" value="VIT1"/>
    <property type="match status" value="1"/>
</dbReference>
<proteinExistence type="predicted"/>
<evidence type="ECO:0000256" key="2">
    <source>
        <dbReference type="ARBA" id="ARBA00022692"/>
    </source>
</evidence>
<name>A0ABN2L9R0_9MICO</name>
<dbReference type="RefSeq" id="WP_344028517.1">
    <property type="nucleotide sequence ID" value="NZ_BAAAOB010000001.1"/>
</dbReference>
<evidence type="ECO:0000256" key="5">
    <source>
        <dbReference type="SAM" id="Phobius"/>
    </source>
</evidence>
<sequence>MTDETSDIEAAINHLHEAHHDERLGQRLNWLRAGVLGANDGIVSVAGVVVGVAAATPGNVPAIATAGIAALVAGAFSMAGGEYVSVSTQRDTEKAMVAKEIQELEEQPAAELAELTGLYRKRGLSAGLARQVAEELTAHNALAAHAEVELGIDPDELTNPWHAALSSFVAFTIGALIPLAMILLPVGAPVIMTAASVVVGLFLTGLISARLGKAPIWPAILRNVIMGSATMAATYLIGILFGVAIA</sequence>
<keyword evidence="7" id="KW-1185">Reference proteome</keyword>
<organism evidence="6 7">
    <name type="scientific">Leucobacter iarius</name>
    <dbReference type="NCBI Taxonomy" id="333963"/>
    <lineage>
        <taxon>Bacteria</taxon>
        <taxon>Bacillati</taxon>
        <taxon>Actinomycetota</taxon>
        <taxon>Actinomycetes</taxon>
        <taxon>Micrococcales</taxon>
        <taxon>Microbacteriaceae</taxon>
        <taxon>Leucobacter</taxon>
    </lineage>
</organism>
<evidence type="ECO:0000313" key="7">
    <source>
        <dbReference type="Proteomes" id="UP001500851"/>
    </source>
</evidence>
<dbReference type="Proteomes" id="UP001500851">
    <property type="component" value="Unassembled WGS sequence"/>
</dbReference>
<evidence type="ECO:0000256" key="3">
    <source>
        <dbReference type="ARBA" id="ARBA00022989"/>
    </source>
</evidence>
<evidence type="ECO:0000256" key="1">
    <source>
        <dbReference type="ARBA" id="ARBA00004127"/>
    </source>
</evidence>
<feature type="transmembrane region" description="Helical" evidence="5">
    <location>
        <begin position="190"/>
        <end position="212"/>
    </location>
</feature>
<feature type="transmembrane region" description="Helical" evidence="5">
    <location>
        <begin position="33"/>
        <end position="56"/>
    </location>
</feature>
<feature type="transmembrane region" description="Helical" evidence="5">
    <location>
        <begin position="224"/>
        <end position="245"/>
    </location>
</feature>
<gene>
    <name evidence="6" type="ORF">GCM10009768_03350</name>
</gene>
<reference evidence="6 7" key="1">
    <citation type="journal article" date="2019" name="Int. J. Syst. Evol. Microbiol.">
        <title>The Global Catalogue of Microorganisms (GCM) 10K type strain sequencing project: providing services to taxonomists for standard genome sequencing and annotation.</title>
        <authorList>
            <consortium name="The Broad Institute Genomics Platform"/>
            <consortium name="The Broad Institute Genome Sequencing Center for Infectious Disease"/>
            <person name="Wu L."/>
            <person name="Ma J."/>
        </authorList>
    </citation>
    <scope>NUCLEOTIDE SEQUENCE [LARGE SCALE GENOMIC DNA]</scope>
    <source>
        <strain evidence="6 7">JCM 14736</strain>
    </source>
</reference>
<dbReference type="PANTHER" id="PTHR31851">
    <property type="entry name" value="FE(2+)/MN(2+) TRANSPORTER PCL1"/>
    <property type="match status" value="1"/>
</dbReference>
<feature type="transmembrane region" description="Helical" evidence="5">
    <location>
        <begin position="62"/>
        <end position="84"/>
    </location>
</feature>
<evidence type="ECO:0000313" key="6">
    <source>
        <dbReference type="EMBL" id="GAA1778055.1"/>
    </source>
</evidence>
<keyword evidence="3 5" id="KW-1133">Transmembrane helix</keyword>
<keyword evidence="2 5" id="KW-0812">Transmembrane</keyword>
<protein>
    <submittedName>
        <fullName evidence="6">VIT family protein</fullName>
    </submittedName>
</protein>
<dbReference type="InterPro" id="IPR008217">
    <property type="entry name" value="Ccc1_fam"/>
</dbReference>
<comment type="caution">
    <text evidence="6">The sequence shown here is derived from an EMBL/GenBank/DDBJ whole genome shotgun (WGS) entry which is preliminary data.</text>
</comment>
<feature type="transmembrane region" description="Helical" evidence="5">
    <location>
        <begin position="163"/>
        <end position="184"/>
    </location>
</feature>
<comment type="subcellular location">
    <subcellularLocation>
        <location evidence="1">Endomembrane system</location>
        <topology evidence="1">Multi-pass membrane protein</topology>
    </subcellularLocation>
</comment>
<accession>A0ABN2L9R0</accession>
<keyword evidence="4 5" id="KW-0472">Membrane</keyword>
<dbReference type="EMBL" id="BAAAOB010000001">
    <property type="protein sequence ID" value="GAA1778055.1"/>
    <property type="molecule type" value="Genomic_DNA"/>
</dbReference>